<dbReference type="RefSeq" id="WP_203892765.1">
    <property type="nucleotide sequence ID" value="NZ_BOOH01000038.1"/>
</dbReference>
<feature type="transmembrane region" description="Helical" evidence="1">
    <location>
        <begin position="71"/>
        <end position="95"/>
    </location>
</feature>
<keyword evidence="1" id="KW-1133">Transmembrane helix</keyword>
<keyword evidence="3" id="KW-1185">Reference proteome</keyword>
<evidence type="ECO:0000313" key="2">
    <source>
        <dbReference type="EMBL" id="GIH78240.1"/>
    </source>
</evidence>
<feature type="transmembrane region" description="Helical" evidence="1">
    <location>
        <begin position="41"/>
        <end position="59"/>
    </location>
</feature>
<keyword evidence="1" id="KW-0812">Transmembrane</keyword>
<reference evidence="2 3" key="1">
    <citation type="submission" date="2021-01" db="EMBL/GenBank/DDBJ databases">
        <title>Whole genome shotgun sequence of Planobispora longispora NBRC 13918.</title>
        <authorList>
            <person name="Komaki H."/>
            <person name="Tamura T."/>
        </authorList>
    </citation>
    <scope>NUCLEOTIDE SEQUENCE [LARGE SCALE GENOMIC DNA]</scope>
    <source>
        <strain evidence="2 3">NBRC 13918</strain>
    </source>
</reference>
<dbReference type="Proteomes" id="UP000616724">
    <property type="component" value="Unassembled WGS sequence"/>
</dbReference>
<gene>
    <name evidence="2" type="ORF">Plo01_46690</name>
</gene>
<feature type="transmembrane region" description="Helical" evidence="1">
    <location>
        <begin position="14"/>
        <end position="35"/>
    </location>
</feature>
<protein>
    <submittedName>
        <fullName evidence="2">Uncharacterized protein</fullName>
    </submittedName>
</protein>
<accession>A0A8J3RNG8</accession>
<dbReference type="EMBL" id="BOOH01000038">
    <property type="protein sequence ID" value="GIH78240.1"/>
    <property type="molecule type" value="Genomic_DNA"/>
</dbReference>
<keyword evidence="1" id="KW-0472">Membrane</keyword>
<organism evidence="2 3">
    <name type="scientific">Planobispora longispora</name>
    <dbReference type="NCBI Taxonomy" id="28887"/>
    <lineage>
        <taxon>Bacteria</taxon>
        <taxon>Bacillati</taxon>
        <taxon>Actinomycetota</taxon>
        <taxon>Actinomycetes</taxon>
        <taxon>Streptosporangiales</taxon>
        <taxon>Streptosporangiaceae</taxon>
        <taxon>Planobispora</taxon>
    </lineage>
</organism>
<sequence length="132" mass="13549">MADSDGAGHRVRPVWLLGGTAGALLAGIVLHALGAVAAGDAVWAAGTVLATVPAVRWVVAGLRAGRLGVDAIAVLALMGALAVREHLAGAVIAVMPATGRVLEDYALRRAHCGMRKPRANLFVIYKVKQLSI</sequence>
<evidence type="ECO:0000256" key="1">
    <source>
        <dbReference type="SAM" id="Phobius"/>
    </source>
</evidence>
<proteinExistence type="predicted"/>
<dbReference type="AlphaFoldDB" id="A0A8J3RNG8"/>
<evidence type="ECO:0000313" key="3">
    <source>
        <dbReference type="Proteomes" id="UP000616724"/>
    </source>
</evidence>
<comment type="caution">
    <text evidence="2">The sequence shown here is derived from an EMBL/GenBank/DDBJ whole genome shotgun (WGS) entry which is preliminary data.</text>
</comment>
<name>A0A8J3RNG8_9ACTN</name>